<dbReference type="GO" id="GO:0019344">
    <property type="term" value="P:cysteine biosynthetic process"/>
    <property type="evidence" value="ECO:0007669"/>
    <property type="project" value="TreeGrafter"/>
</dbReference>
<accession>A0A2A9DV74</accession>
<dbReference type="InterPro" id="IPR050480">
    <property type="entry name" value="CysZ-like"/>
</dbReference>
<dbReference type="Proteomes" id="UP000221369">
    <property type="component" value="Unassembled WGS sequence"/>
</dbReference>
<comment type="subcellular location">
    <subcellularLocation>
        <location evidence="1">Membrane</location>
        <topology evidence="1">Multi-pass membrane protein</topology>
    </subcellularLocation>
</comment>
<dbReference type="GO" id="GO:0005886">
    <property type="term" value="C:plasma membrane"/>
    <property type="evidence" value="ECO:0007669"/>
    <property type="project" value="TreeGrafter"/>
</dbReference>
<keyword evidence="12" id="KW-1185">Reference proteome</keyword>
<keyword evidence="9 10" id="KW-0472">Membrane</keyword>
<evidence type="ECO:0000256" key="1">
    <source>
        <dbReference type="ARBA" id="ARBA00004141"/>
    </source>
</evidence>
<evidence type="ECO:0000313" key="12">
    <source>
        <dbReference type="Proteomes" id="UP000221369"/>
    </source>
</evidence>
<organism evidence="11 12">
    <name type="scientific">Paramicrobacterium agarici</name>
    <dbReference type="NCBI Taxonomy" id="630514"/>
    <lineage>
        <taxon>Bacteria</taxon>
        <taxon>Bacillati</taxon>
        <taxon>Actinomycetota</taxon>
        <taxon>Actinomycetes</taxon>
        <taxon>Micrococcales</taxon>
        <taxon>Microbacteriaceae</taxon>
        <taxon>Paramicrobacterium</taxon>
    </lineage>
</organism>
<gene>
    <name evidence="11" type="ORF">ATJ78_0765</name>
</gene>
<reference evidence="11 12" key="1">
    <citation type="submission" date="2017-10" db="EMBL/GenBank/DDBJ databases">
        <title>Sequencing the genomes of 1000 actinobacteria strains.</title>
        <authorList>
            <person name="Klenk H.-P."/>
        </authorList>
    </citation>
    <scope>NUCLEOTIDE SEQUENCE [LARGE SCALE GENOMIC DNA]</scope>
    <source>
        <strain evidence="11 12">DSM 21798</strain>
    </source>
</reference>
<evidence type="ECO:0000256" key="4">
    <source>
        <dbReference type="ARBA" id="ARBA00022519"/>
    </source>
</evidence>
<dbReference type="GO" id="GO:0009675">
    <property type="term" value="F:high-affinity sulfate:proton symporter activity"/>
    <property type="evidence" value="ECO:0007669"/>
    <property type="project" value="TreeGrafter"/>
</dbReference>
<comment type="caution">
    <text evidence="11">The sequence shown here is derived from an EMBL/GenBank/DDBJ whole genome shotgun (WGS) entry which is preliminary data.</text>
</comment>
<dbReference type="PANTHER" id="PTHR37468:SF1">
    <property type="entry name" value="SULFATE TRANSPORTER CYSZ"/>
    <property type="match status" value="1"/>
</dbReference>
<name>A0A2A9DV74_9MICO</name>
<evidence type="ECO:0000256" key="3">
    <source>
        <dbReference type="ARBA" id="ARBA00022475"/>
    </source>
</evidence>
<keyword evidence="2" id="KW-0813">Transport</keyword>
<keyword evidence="7 10" id="KW-1133">Transmembrane helix</keyword>
<keyword evidence="4" id="KW-0997">Cell inner membrane</keyword>
<evidence type="ECO:0000313" key="11">
    <source>
        <dbReference type="EMBL" id="PFG29850.1"/>
    </source>
</evidence>
<dbReference type="EMBL" id="PDJE01000001">
    <property type="protein sequence ID" value="PFG29850.1"/>
    <property type="molecule type" value="Genomic_DNA"/>
</dbReference>
<keyword evidence="6 10" id="KW-0812">Transmembrane</keyword>
<keyword evidence="3" id="KW-1003">Cell membrane</keyword>
<dbReference type="InterPro" id="IPR059112">
    <property type="entry name" value="CysZ/EI24"/>
</dbReference>
<protein>
    <submittedName>
        <fullName evidence="11">CysZ protein</fullName>
    </submittedName>
</protein>
<evidence type="ECO:0000256" key="10">
    <source>
        <dbReference type="SAM" id="Phobius"/>
    </source>
</evidence>
<feature type="transmembrane region" description="Helical" evidence="10">
    <location>
        <begin position="134"/>
        <end position="151"/>
    </location>
</feature>
<dbReference type="GO" id="GO:0000103">
    <property type="term" value="P:sulfate assimilation"/>
    <property type="evidence" value="ECO:0007669"/>
    <property type="project" value="TreeGrafter"/>
</dbReference>
<sequence>MIRELWSGVTTLGRGFATWRTRPRLMALGLIPAAISFVLLAAALIAFAAFLPTIVTWATPFADSWNDVLRDIVRFLLGLVAFGAASVLAVITFTALTLTIGDPFYERISRGVEADLGGEIPDAEGGFWRGIVDGLQLVFFGALAAVLMFLIGLIPLVGSVIAAVLGFIITARLLARELSSRTFELHGVPLSARRQLLKRFRWRVLGFGIVTQLCFLVPLGAVVAMPAAVAGATMLARDMLAAASRPPTASS</sequence>
<dbReference type="PANTHER" id="PTHR37468">
    <property type="entry name" value="SULFATE TRANSPORTER CYSZ"/>
    <property type="match status" value="1"/>
</dbReference>
<evidence type="ECO:0000256" key="9">
    <source>
        <dbReference type="ARBA" id="ARBA00023136"/>
    </source>
</evidence>
<dbReference type="Pfam" id="PF07264">
    <property type="entry name" value="EI24"/>
    <property type="match status" value="1"/>
</dbReference>
<dbReference type="AlphaFoldDB" id="A0A2A9DV74"/>
<proteinExistence type="predicted"/>
<keyword evidence="5" id="KW-0028">Amino-acid biosynthesis</keyword>
<evidence type="ECO:0000256" key="8">
    <source>
        <dbReference type="ARBA" id="ARBA00023032"/>
    </source>
</evidence>
<feature type="transmembrane region" description="Helical" evidence="10">
    <location>
        <begin position="204"/>
        <end position="229"/>
    </location>
</feature>
<feature type="transmembrane region" description="Helical" evidence="10">
    <location>
        <begin position="75"/>
        <end position="100"/>
    </location>
</feature>
<keyword evidence="8" id="KW-0764">Sulfate transport</keyword>
<evidence type="ECO:0000256" key="7">
    <source>
        <dbReference type="ARBA" id="ARBA00022989"/>
    </source>
</evidence>
<dbReference type="RefSeq" id="WP_098406378.1">
    <property type="nucleotide sequence ID" value="NZ_PDJE01000001.1"/>
</dbReference>
<evidence type="ECO:0000256" key="2">
    <source>
        <dbReference type="ARBA" id="ARBA00022448"/>
    </source>
</evidence>
<feature type="transmembrane region" description="Helical" evidence="10">
    <location>
        <begin position="30"/>
        <end position="55"/>
    </location>
</feature>
<evidence type="ECO:0000256" key="6">
    <source>
        <dbReference type="ARBA" id="ARBA00022692"/>
    </source>
</evidence>
<evidence type="ECO:0000256" key="5">
    <source>
        <dbReference type="ARBA" id="ARBA00022605"/>
    </source>
</evidence>